<proteinExistence type="predicted"/>
<reference evidence="1" key="1">
    <citation type="submission" date="2017-07" db="EMBL/GenBank/DDBJ databases">
        <title>Taro Niue Genome Assembly and Annotation.</title>
        <authorList>
            <person name="Atibalentja N."/>
            <person name="Keating K."/>
            <person name="Fields C.J."/>
        </authorList>
    </citation>
    <scope>NUCLEOTIDE SEQUENCE</scope>
    <source>
        <strain evidence="1">Niue_2</strain>
        <tissue evidence="1">Leaf</tissue>
    </source>
</reference>
<keyword evidence="2" id="KW-1185">Reference proteome</keyword>
<comment type="caution">
    <text evidence="1">The sequence shown here is derived from an EMBL/GenBank/DDBJ whole genome shotgun (WGS) entry which is preliminary data.</text>
</comment>
<dbReference type="EMBL" id="NMUH01004209">
    <property type="protein sequence ID" value="MQM08800.1"/>
    <property type="molecule type" value="Genomic_DNA"/>
</dbReference>
<name>A0A843X0Z1_COLES</name>
<protein>
    <submittedName>
        <fullName evidence="1">Uncharacterized protein</fullName>
    </submittedName>
</protein>
<accession>A0A843X0Z1</accession>
<organism evidence="1 2">
    <name type="scientific">Colocasia esculenta</name>
    <name type="common">Wild taro</name>
    <name type="synonym">Arum esculentum</name>
    <dbReference type="NCBI Taxonomy" id="4460"/>
    <lineage>
        <taxon>Eukaryota</taxon>
        <taxon>Viridiplantae</taxon>
        <taxon>Streptophyta</taxon>
        <taxon>Embryophyta</taxon>
        <taxon>Tracheophyta</taxon>
        <taxon>Spermatophyta</taxon>
        <taxon>Magnoliopsida</taxon>
        <taxon>Liliopsida</taxon>
        <taxon>Araceae</taxon>
        <taxon>Aroideae</taxon>
        <taxon>Colocasieae</taxon>
        <taxon>Colocasia</taxon>
    </lineage>
</organism>
<evidence type="ECO:0000313" key="2">
    <source>
        <dbReference type="Proteomes" id="UP000652761"/>
    </source>
</evidence>
<dbReference type="AlphaFoldDB" id="A0A843X0Z1"/>
<dbReference type="Proteomes" id="UP000652761">
    <property type="component" value="Unassembled WGS sequence"/>
</dbReference>
<evidence type="ECO:0000313" key="1">
    <source>
        <dbReference type="EMBL" id="MQM08800.1"/>
    </source>
</evidence>
<gene>
    <name evidence="1" type="ORF">Taro_041658</name>
</gene>
<sequence length="131" mass="14723">MEALNKDSLFTASVLVYGLLELGEFPTEPVTSEAHPYSPQVKARRRFCYHLPVQGRVVAVLGQHPQQCSFRSSAVSFFSCTSLPRGMPQSEAFHHTSTRRSRGILEQWSVGIGVPKHREKTYTSIFKNEAI</sequence>